<dbReference type="SUPFAM" id="SSF53098">
    <property type="entry name" value="Ribonuclease H-like"/>
    <property type="match status" value="1"/>
</dbReference>
<dbReference type="GO" id="GO:0006310">
    <property type="term" value="P:DNA recombination"/>
    <property type="evidence" value="ECO:0007669"/>
    <property type="project" value="UniProtKB-KW"/>
</dbReference>
<evidence type="ECO:0000256" key="4">
    <source>
        <dbReference type="ARBA" id="ARBA00023172"/>
    </source>
</evidence>
<dbReference type="AlphaFoldDB" id="A0A1G7AT06"/>
<reference evidence="7" key="1">
    <citation type="submission" date="2016-10" db="EMBL/GenBank/DDBJ databases">
        <authorList>
            <person name="Varghese N."/>
        </authorList>
    </citation>
    <scope>NUCLEOTIDE SEQUENCE [LARGE SCALE GENOMIC DNA]</scope>
    <source>
        <strain evidence="7">KPR-7A</strain>
    </source>
</reference>
<dbReference type="NCBIfam" id="NF033587">
    <property type="entry name" value="transpos_IS6"/>
    <property type="match status" value="1"/>
</dbReference>
<evidence type="ECO:0000256" key="1">
    <source>
        <dbReference type="ARBA" id="ARBA00002286"/>
    </source>
</evidence>
<keyword evidence="2" id="KW-0815">Transposition</keyword>
<dbReference type="InterPro" id="IPR036397">
    <property type="entry name" value="RNaseH_sf"/>
</dbReference>
<evidence type="ECO:0000313" key="6">
    <source>
        <dbReference type="EMBL" id="SDE18008.1"/>
    </source>
</evidence>
<dbReference type="InterPro" id="IPR047930">
    <property type="entry name" value="Transpos_IS6"/>
</dbReference>
<feature type="domain" description="Integrase catalytic" evidence="5">
    <location>
        <begin position="55"/>
        <end position="228"/>
    </location>
</feature>
<protein>
    <submittedName>
        <fullName evidence="6">Transposase (Or an inactivated derivative)</fullName>
    </submittedName>
</protein>
<sequence>MKKENLFKWNHYQPDIILLTVRWYLRYNLSFRNLVEMMEERGLSITHTTIMRWVHQYGPELDERVRRHLKLTNDSWRVDETYIKVKGQWMYLYRAVDSEGNTIDFYLSKSRDKQAAKRFFKKALAFSYVSKPRVITVDKNPAYPVAIQELKEEKYMPEGIQLRQVRYLNNIVEQDHRFIKKRVRSMLGFKSFKTETSILRGVEAMHMMKKGQTSQGGKSVQNQVNLIHQLFGIPAYKRIPLGISSLLYIFKKCLHQNHYFYKHHSVITNGKSSLFHMYVSTINVFFI</sequence>
<dbReference type="InterPro" id="IPR001584">
    <property type="entry name" value="Integrase_cat-core"/>
</dbReference>
<name>A0A1G7AT06_9BACI</name>
<dbReference type="InterPro" id="IPR052183">
    <property type="entry name" value="IS_Transposase"/>
</dbReference>
<dbReference type="InterPro" id="IPR012337">
    <property type="entry name" value="RNaseH-like_sf"/>
</dbReference>
<gene>
    <name evidence="6" type="ORF">SAMN04487767_1163</name>
</gene>
<dbReference type="Pfam" id="PF13610">
    <property type="entry name" value="DDE_Tnp_IS240"/>
    <property type="match status" value="1"/>
</dbReference>
<dbReference type="PROSITE" id="PS50994">
    <property type="entry name" value="INTEGRASE"/>
    <property type="match status" value="1"/>
</dbReference>
<dbReference type="GO" id="GO:0003677">
    <property type="term" value="F:DNA binding"/>
    <property type="evidence" value="ECO:0007669"/>
    <property type="project" value="UniProtKB-KW"/>
</dbReference>
<dbReference type="Proteomes" id="UP000183507">
    <property type="component" value="Unassembled WGS sequence"/>
</dbReference>
<dbReference type="PANTHER" id="PTHR35528">
    <property type="entry name" value="BLL1675 PROTEIN"/>
    <property type="match status" value="1"/>
</dbReference>
<dbReference type="GO" id="GO:0032196">
    <property type="term" value="P:transposition"/>
    <property type="evidence" value="ECO:0007669"/>
    <property type="project" value="UniProtKB-KW"/>
</dbReference>
<dbReference type="PANTHER" id="PTHR35528:SF3">
    <property type="entry name" value="BLL1675 PROTEIN"/>
    <property type="match status" value="1"/>
</dbReference>
<evidence type="ECO:0000313" key="7">
    <source>
        <dbReference type="Proteomes" id="UP000183507"/>
    </source>
</evidence>
<evidence type="ECO:0000256" key="2">
    <source>
        <dbReference type="ARBA" id="ARBA00022578"/>
    </source>
</evidence>
<dbReference type="EMBL" id="FMZR01000016">
    <property type="protein sequence ID" value="SDE18008.1"/>
    <property type="molecule type" value="Genomic_DNA"/>
</dbReference>
<accession>A0A1G7AT06</accession>
<evidence type="ECO:0000256" key="3">
    <source>
        <dbReference type="ARBA" id="ARBA00023125"/>
    </source>
</evidence>
<keyword evidence="4" id="KW-0233">DNA recombination</keyword>
<comment type="function">
    <text evidence="1">Involved in the transposition of the insertion sequence.</text>
</comment>
<organism evidence="6 7">
    <name type="scientific">Bacillus wiedmannii</name>
    <dbReference type="NCBI Taxonomy" id="1890302"/>
    <lineage>
        <taxon>Bacteria</taxon>
        <taxon>Bacillati</taxon>
        <taxon>Bacillota</taxon>
        <taxon>Bacilli</taxon>
        <taxon>Bacillales</taxon>
        <taxon>Bacillaceae</taxon>
        <taxon>Bacillus</taxon>
        <taxon>Bacillus cereus group</taxon>
    </lineage>
</organism>
<dbReference type="InterPro" id="IPR032874">
    <property type="entry name" value="DDE_dom"/>
</dbReference>
<proteinExistence type="predicted"/>
<evidence type="ECO:0000259" key="5">
    <source>
        <dbReference type="PROSITE" id="PS50994"/>
    </source>
</evidence>
<keyword evidence="3" id="KW-0238">DNA-binding</keyword>
<dbReference type="GO" id="GO:0015074">
    <property type="term" value="P:DNA integration"/>
    <property type="evidence" value="ECO:0007669"/>
    <property type="project" value="InterPro"/>
</dbReference>
<dbReference type="Gene3D" id="3.30.420.10">
    <property type="entry name" value="Ribonuclease H-like superfamily/Ribonuclease H"/>
    <property type="match status" value="1"/>
</dbReference>